<dbReference type="Proteomes" id="UP000220527">
    <property type="component" value="Unassembled WGS sequence"/>
</dbReference>
<evidence type="ECO:0000313" key="3">
    <source>
        <dbReference type="Proteomes" id="UP000220527"/>
    </source>
</evidence>
<comment type="caution">
    <text evidence="2">The sequence shown here is derived from an EMBL/GenBank/DDBJ whole genome shotgun (WGS) entry which is preliminary data.</text>
</comment>
<keyword evidence="1" id="KW-0812">Transmembrane</keyword>
<dbReference type="EMBL" id="NQWI01000036">
    <property type="protein sequence ID" value="PDW03223.1"/>
    <property type="molecule type" value="Genomic_DNA"/>
</dbReference>
<evidence type="ECO:0000313" key="2">
    <source>
        <dbReference type="EMBL" id="PDW03223.1"/>
    </source>
</evidence>
<dbReference type="OrthoDB" id="129807at2"/>
<name>A0A2A6RJV3_9CHLR</name>
<feature type="transmembrane region" description="Helical" evidence="1">
    <location>
        <begin position="29"/>
        <end position="53"/>
    </location>
</feature>
<sequence length="134" mass="14244">MSGHHSPEGASPESIASGFEVTDWSMKPVVILVAATIASLILAYIVIAIMVGFTGTGIVDQSNTLPSDAAQRMPPGPLLEQNPLAESNQMLQAANQHLESYGWVDQPAGVTHIPIERAKELLLELGVDPFATQE</sequence>
<proteinExistence type="predicted"/>
<keyword evidence="3" id="KW-1185">Reference proteome</keyword>
<keyword evidence="1" id="KW-0472">Membrane</keyword>
<organism evidence="2 3">
    <name type="scientific">Candidatus Viridilinea mediisalina</name>
    <dbReference type="NCBI Taxonomy" id="2024553"/>
    <lineage>
        <taxon>Bacteria</taxon>
        <taxon>Bacillati</taxon>
        <taxon>Chloroflexota</taxon>
        <taxon>Chloroflexia</taxon>
        <taxon>Chloroflexales</taxon>
        <taxon>Chloroflexineae</taxon>
        <taxon>Oscillochloridaceae</taxon>
        <taxon>Candidatus Viridilinea</taxon>
    </lineage>
</organism>
<dbReference type="RefSeq" id="WP_097643943.1">
    <property type="nucleotide sequence ID" value="NZ_NQWI01000036.1"/>
</dbReference>
<protein>
    <submittedName>
        <fullName evidence="2">Uncharacterized protein</fullName>
    </submittedName>
</protein>
<dbReference type="AlphaFoldDB" id="A0A2A6RJV3"/>
<gene>
    <name evidence="2" type="ORF">CJ255_09890</name>
</gene>
<keyword evidence="1" id="KW-1133">Transmembrane helix</keyword>
<reference evidence="3" key="1">
    <citation type="submission" date="2017-08" db="EMBL/GenBank/DDBJ databases">
        <authorList>
            <person name="Grouzdev D.S."/>
            <person name="Gaisin V.A."/>
            <person name="Rysina M.S."/>
            <person name="Gorlenko V.M."/>
        </authorList>
    </citation>
    <scope>NUCLEOTIDE SEQUENCE [LARGE SCALE GENOMIC DNA]</scope>
    <source>
        <strain evidence="3">Kir15-3F</strain>
    </source>
</reference>
<accession>A0A2A6RJV3</accession>
<evidence type="ECO:0000256" key="1">
    <source>
        <dbReference type="SAM" id="Phobius"/>
    </source>
</evidence>